<dbReference type="EMBL" id="BMNC01000003">
    <property type="protein sequence ID" value="GGM90937.1"/>
    <property type="molecule type" value="Genomic_DNA"/>
</dbReference>
<keyword evidence="1" id="KW-1133">Transmembrane helix</keyword>
<dbReference type="Proteomes" id="UP000597656">
    <property type="component" value="Unassembled WGS sequence"/>
</dbReference>
<proteinExistence type="predicted"/>
<gene>
    <name evidence="2" type="ORF">GCM10011609_30130</name>
</gene>
<protein>
    <submittedName>
        <fullName evidence="2">Uncharacterized protein</fullName>
    </submittedName>
</protein>
<sequence>MRDLGELHWWRAVPLVAGFVVNVLSVDTGLFGMVPIVLWIVLARSWRTGIVVGLLLVVLLAWFVLPRRMELPGRWVPSALEVYWLYPMIAAVVIAVGLLVQRRLLAGVLWLPAMIVPGVAIAVILELDARMPHNEGVVSAASGLEVAEGSGHCGSGHGANCSRELTATGDRATEVVRAGLASGGFTHRPPLPTDERMCRQTGLVLVHEVCAELHETSPTSVQVLWYVS</sequence>
<feature type="transmembrane region" description="Helical" evidence="1">
    <location>
        <begin position="77"/>
        <end position="98"/>
    </location>
</feature>
<keyword evidence="1" id="KW-0812">Transmembrane</keyword>
<keyword evidence="3" id="KW-1185">Reference proteome</keyword>
<evidence type="ECO:0000313" key="2">
    <source>
        <dbReference type="EMBL" id="GGM90937.1"/>
    </source>
</evidence>
<organism evidence="2 3">
    <name type="scientific">Lentzea pudingi</name>
    <dbReference type="NCBI Taxonomy" id="1789439"/>
    <lineage>
        <taxon>Bacteria</taxon>
        <taxon>Bacillati</taxon>
        <taxon>Actinomycetota</taxon>
        <taxon>Actinomycetes</taxon>
        <taxon>Pseudonocardiales</taxon>
        <taxon>Pseudonocardiaceae</taxon>
        <taxon>Lentzea</taxon>
    </lineage>
</organism>
<reference evidence="3" key="1">
    <citation type="journal article" date="2019" name="Int. J. Syst. Evol. Microbiol.">
        <title>The Global Catalogue of Microorganisms (GCM) 10K type strain sequencing project: providing services to taxonomists for standard genome sequencing and annotation.</title>
        <authorList>
            <consortium name="The Broad Institute Genomics Platform"/>
            <consortium name="The Broad Institute Genome Sequencing Center for Infectious Disease"/>
            <person name="Wu L."/>
            <person name="Ma J."/>
        </authorList>
    </citation>
    <scope>NUCLEOTIDE SEQUENCE [LARGE SCALE GENOMIC DNA]</scope>
    <source>
        <strain evidence="3">CGMCC 4.7319</strain>
    </source>
</reference>
<feature type="transmembrane region" description="Helical" evidence="1">
    <location>
        <begin position="104"/>
        <end position="125"/>
    </location>
</feature>
<feature type="transmembrane region" description="Helical" evidence="1">
    <location>
        <begin position="12"/>
        <end position="40"/>
    </location>
</feature>
<keyword evidence="1" id="KW-0472">Membrane</keyword>
<evidence type="ECO:0000313" key="3">
    <source>
        <dbReference type="Proteomes" id="UP000597656"/>
    </source>
</evidence>
<dbReference type="RefSeq" id="WP_189155273.1">
    <property type="nucleotide sequence ID" value="NZ_BMNC01000003.1"/>
</dbReference>
<accession>A0ABQ2HVA1</accession>
<feature type="transmembrane region" description="Helical" evidence="1">
    <location>
        <begin position="46"/>
        <end position="65"/>
    </location>
</feature>
<comment type="caution">
    <text evidence="2">The sequence shown here is derived from an EMBL/GenBank/DDBJ whole genome shotgun (WGS) entry which is preliminary data.</text>
</comment>
<evidence type="ECO:0000256" key="1">
    <source>
        <dbReference type="SAM" id="Phobius"/>
    </source>
</evidence>
<name>A0ABQ2HVA1_9PSEU</name>